<keyword evidence="6" id="KW-1185">Reference proteome</keyword>
<accession>V4AKN9</accession>
<dbReference type="OrthoDB" id="7451790at2759"/>
<evidence type="ECO:0000256" key="4">
    <source>
        <dbReference type="ARBA" id="ARBA00022737"/>
    </source>
</evidence>
<feature type="non-terminal residue" evidence="5">
    <location>
        <position position="124"/>
    </location>
</feature>
<evidence type="ECO:0000256" key="2">
    <source>
        <dbReference type="ARBA" id="ARBA00022490"/>
    </source>
</evidence>
<evidence type="ECO:0000313" key="6">
    <source>
        <dbReference type="Proteomes" id="UP000030746"/>
    </source>
</evidence>
<reference evidence="5 6" key="1">
    <citation type="journal article" date="2013" name="Nature">
        <title>Insights into bilaterian evolution from three spiralian genomes.</title>
        <authorList>
            <person name="Simakov O."/>
            <person name="Marletaz F."/>
            <person name="Cho S.J."/>
            <person name="Edsinger-Gonzales E."/>
            <person name="Havlak P."/>
            <person name="Hellsten U."/>
            <person name="Kuo D.H."/>
            <person name="Larsson T."/>
            <person name="Lv J."/>
            <person name="Arendt D."/>
            <person name="Savage R."/>
            <person name="Osoegawa K."/>
            <person name="de Jong P."/>
            <person name="Grimwood J."/>
            <person name="Chapman J.A."/>
            <person name="Shapiro H."/>
            <person name="Aerts A."/>
            <person name="Otillar R.P."/>
            <person name="Terry A.Y."/>
            <person name="Boore J.L."/>
            <person name="Grigoriev I.V."/>
            <person name="Lindberg D.R."/>
            <person name="Seaver E.C."/>
            <person name="Weisblat D.A."/>
            <person name="Putnam N.H."/>
            <person name="Rokhsar D.S."/>
        </authorList>
    </citation>
    <scope>NUCLEOTIDE SEQUENCE [LARGE SCALE GENOMIC DNA]</scope>
</reference>
<dbReference type="KEGG" id="lgi:LOTGIDRAFT_77816"/>
<dbReference type="GO" id="GO:0005737">
    <property type="term" value="C:cytoplasm"/>
    <property type="evidence" value="ECO:0007669"/>
    <property type="project" value="UniProtKB-SubCell"/>
</dbReference>
<gene>
    <name evidence="5" type="ORF">LOTGIDRAFT_77816</name>
</gene>
<keyword evidence="4" id="KW-0677">Repeat</keyword>
<dbReference type="HOGENOM" id="CLU_2009647_0_0_1"/>
<organism evidence="5 6">
    <name type="scientific">Lottia gigantea</name>
    <name type="common">Giant owl limpet</name>
    <dbReference type="NCBI Taxonomy" id="225164"/>
    <lineage>
        <taxon>Eukaryota</taxon>
        <taxon>Metazoa</taxon>
        <taxon>Spiralia</taxon>
        <taxon>Lophotrochozoa</taxon>
        <taxon>Mollusca</taxon>
        <taxon>Gastropoda</taxon>
        <taxon>Patellogastropoda</taxon>
        <taxon>Lottioidea</taxon>
        <taxon>Lottiidae</taxon>
        <taxon>Lottia</taxon>
    </lineage>
</organism>
<dbReference type="InterPro" id="IPR032675">
    <property type="entry name" value="LRR_dom_sf"/>
</dbReference>
<keyword evidence="2" id="KW-0963">Cytoplasm</keyword>
<dbReference type="RefSeq" id="XP_009054965.1">
    <property type="nucleotide sequence ID" value="XM_009056717.1"/>
</dbReference>
<dbReference type="PANTHER" id="PTHR15454">
    <property type="entry name" value="NISCHARIN RELATED"/>
    <property type="match status" value="1"/>
</dbReference>
<comment type="subcellular location">
    <subcellularLocation>
        <location evidence="1">Cytoplasm</location>
    </subcellularLocation>
</comment>
<keyword evidence="3" id="KW-0433">Leucine-rich repeat</keyword>
<evidence type="ECO:0008006" key="7">
    <source>
        <dbReference type="Google" id="ProtNLM"/>
    </source>
</evidence>
<dbReference type="Proteomes" id="UP000030746">
    <property type="component" value="Unassembled WGS sequence"/>
</dbReference>
<sequence>MQGAIQVHRFRNLQVLEIKKVPVHMIEGLNQLRGQLQTLIISRSLLALQDVFETCGSDMTSPMSWPQLDTVNLSYNTLTCLDSSLRLLPVLKIVDISHNSLEKTEHYLEYLTELQRINLGYNML</sequence>
<dbReference type="PANTHER" id="PTHR15454:SF69">
    <property type="entry name" value="SERINE_THREONINE-PROTEIN KINASE 11-INTERACTING PROTEIN"/>
    <property type="match status" value="1"/>
</dbReference>
<evidence type="ECO:0000313" key="5">
    <source>
        <dbReference type="EMBL" id="ESO94131.1"/>
    </source>
</evidence>
<dbReference type="STRING" id="225164.V4AKN9"/>
<dbReference type="CTD" id="20252300"/>
<proteinExistence type="predicted"/>
<name>V4AKN9_LOTGI</name>
<dbReference type="AlphaFoldDB" id="V4AKN9"/>
<evidence type="ECO:0000256" key="3">
    <source>
        <dbReference type="ARBA" id="ARBA00022614"/>
    </source>
</evidence>
<dbReference type="SUPFAM" id="SSF52058">
    <property type="entry name" value="L domain-like"/>
    <property type="match status" value="1"/>
</dbReference>
<evidence type="ECO:0000256" key="1">
    <source>
        <dbReference type="ARBA" id="ARBA00004496"/>
    </source>
</evidence>
<dbReference type="GeneID" id="20252300"/>
<protein>
    <recommendedName>
        <fullName evidence="7">Leucine-rich repeat-containing protein 51</fullName>
    </recommendedName>
</protein>
<dbReference type="EMBL" id="KB201847">
    <property type="protein sequence ID" value="ESO94131.1"/>
    <property type="molecule type" value="Genomic_DNA"/>
</dbReference>
<dbReference type="Gene3D" id="3.80.10.10">
    <property type="entry name" value="Ribonuclease Inhibitor"/>
    <property type="match status" value="1"/>
</dbReference>